<dbReference type="PROSITE" id="PS50893">
    <property type="entry name" value="ABC_TRANSPORTER_2"/>
    <property type="match status" value="2"/>
</dbReference>
<dbReference type="Proteomes" id="UP000184386">
    <property type="component" value="Unassembled WGS sequence"/>
</dbReference>
<dbReference type="Pfam" id="PF00005">
    <property type="entry name" value="ABC_tran"/>
    <property type="match status" value="1"/>
</dbReference>
<dbReference type="InterPro" id="IPR027417">
    <property type="entry name" value="P-loop_NTPase"/>
</dbReference>
<dbReference type="InterPro" id="IPR003439">
    <property type="entry name" value="ABC_transporter-like_ATP-bd"/>
</dbReference>
<dbReference type="RefSeq" id="WP_073276642.1">
    <property type="nucleotide sequence ID" value="NZ_FRAC01000012.1"/>
</dbReference>
<dbReference type="GO" id="GO:0005524">
    <property type="term" value="F:ATP binding"/>
    <property type="evidence" value="ECO:0007669"/>
    <property type="project" value="UniProtKB-KW"/>
</dbReference>
<dbReference type="Gene3D" id="3.40.50.300">
    <property type="entry name" value="P-loop containing nucleotide triphosphate hydrolases"/>
    <property type="match status" value="2"/>
</dbReference>
<dbReference type="PANTHER" id="PTHR43790">
    <property type="entry name" value="CARBOHYDRATE TRANSPORT ATP-BINDING PROTEIN MG119-RELATED"/>
    <property type="match status" value="1"/>
</dbReference>
<evidence type="ECO:0000256" key="1">
    <source>
        <dbReference type="ARBA" id="ARBA00022448"/>
    </source>
</evidence>
<proteinExistence type="predicted"/>
<evidence type="ECO:0000256" key="2">
    <source>
        <dbReference type="ARBA" id="ARBA00022737"/>
    </source>
</evidence>
<keyword evidence="7" id="KW-1185">Reference proteome</keyword>
<reference evidence="6 7" key="1">
    <citation type="submission" date="2016-11" db="EMBL/GenBank/DDBJ databases">
        <authorList>
            <person name="Jaros S."/>
            <person name="Januszkiewicz K."/>
            <person name="Wedrychowicz H."/>
        </authorList>
    </citation>
    <scope>NUCLEOTIDE SEQUENCE [LARGE SCALE GENOMIC DNA]</scope>
    <source>
        <strain evidence="6 7">DSM 15929</strain>
    </source>
</reference>
<organism evidence="6 7">
    <name type="scientific">Anaerocolumna jejuensis DSM 15929</name>
    <dbReference type="NCBI Taxonomy" id="1121322"/>
    <lineage>
        <taxon>Bacteria</taxon>
        <taxon>Bacillati</taxon>
        <taxon>Bacillota</taxon>
        <taxon>Clostridia</taxon>
        <taxon>Lachnospirales</taxon>
        <taxon>Lachnospiraceae</taxon>
        <taxon>Anaerocolumna</taxon>
    </lineage>
</organism>
<sequence length="478" mass="55550">MKEEILRIENVTRKKDGVVCLDNINLHIFKGEIMGMIFLTSRGKDELIELLCNNYPIEYGRIYYKEELVNYYEYSSMSMNQIYVISHNNGLIGNLSVAENIFVMRKGLKKHIINQSRLNKEFYRLFPEGLSGISPEKPAYELTHYERCLVELYRAVVADCKLIVLRDLASFLSRVELMKYYEYIREYSSLGVAFLYLGNHHEEVFLISDRVALVSEARIIKILSKEEMVEEHILPYTIPFEVGEPIPGEAAGILTFKQVSSKNMKGVSFSVQKGECVVLLDKGSDIHEDFLDLIYGRSKVLSGSIIYKGKPYTHKEARKALQQGIMTINKNPIRTMLFWDMNYLENLTFLSDRKLGCSVIKPRILESIVEEYQSYVGREIYTGNLKELEPASLYNLVYYRVHLYNPDLLICIRPFADADMYLRRHIVELLYQLKEKGITIIILSLNVADSLSIADRMMLMEDGRIIKNYEKKDFDMFF</sequence>
<protein>
    <submittedName>
        <fullName evidence="6">Ribose transport system ATP-binding protein</fullName>
    </submittedName>
</protein>
<dbReference type="GO" id="GO:0016887">
    <property type="term" value="F:ATP hydrolysis activity"/>
    <property type="evidence" value="ECO:0007669"/>
    <property type="project" value="InterPro"/>
</dbReference>
<dbReference type="SUPFAM" id="SSF52540">
    <property type="entry name" value="P-loop containing nucleoside triphosphate hydrolases"/>
    <property type="match status" value="2"/>
</dbReference>
<keyword evidence="2" id="KW-0677">Repeat</keyword>
<evidence type="ECO:0000313" key="6">
    <source>
        <dbReference type="EMBL" id="SHK49744.1"/>
    </source>
</evidence>
<accession>A0A1M6SYF8</accession>
<evidence type="ECO:0000259" key="5">
    <source>
        <dbReference type="PROSITE" id="PS50893"/>
    </source>
</evidence>
<dbReference type="OrthoDB" id="2078674at2"/>
<evidence type="ECO:0000256" key="4">
    <source>
        <dbReference type="ARBA" id="ARBA00022840"/>
    </source>
</evidence>
<keyword evidence="4 6" id="KW-0067">ATP-binding</keyword>
<feature type="domain" description="ABC transporter" evidence="5">
    <location>
        <begin position="248"/>
        <end position="478"/>
    </location>
</feature>
<dbReference type="AlphaFoldDB" id="A0A1M6SYF8"/>
<keyword evidence="3" id="KW-0547">Nucleotide-binding</keyword>
<keyword evidence="1" id="KW-0813">Transport</keyword>
<dbReference type="STRING" id="1121322.SAMN02745136_02649"/>
<dbReference type="EMBL" id="FRAC01000012">
    <property type="protein sequence ID" value="SHK49744.1"/>
    <property type="molecule type" value="Genomic_DNA"/>
</dbReference>
<dbReference type="InterPro" id="IPR050107">
    <property type="entry name" value="ABC_carbohydrate_import_ATPase"/>
</dbReference>
<evidence type="ECO:0000256" key="3">
    <source>
        <dbReference type="ARBA" id="ARBA00022741"/>
    </source>
</evidence>
<name>A0A1M6SYF8_9FIRM</name>
<feature type="domain" description="ABC transporter" evidence="5">
    <location>
        <begin position="6"/>
        <end position="241"/>
    </location>
</feature>
<evidence type="ECO:0000313" key="7">
    <source>
        <dbReference type="Proteomes" id="UP000184386"/>
    </source>
</evidence>
<dbReference type="PANTHER" id="PTHR43790:SF9">
    <property type="entry name" value="GALACTOFURANOSE TRANSPORTER ATP-BINDING PROTEIN YTFR"/>
    <property type="match status" value="1"/>
</dbReference>
<gene>
    <name evidence="6" type="ORF">SAMN02745136_02649</name>
</gene>